<comment type="caution">
    <text evidence="1">The sequence shown here is derived from an EMBL/GenBank/DDBJ whole genome shotgun (WGS) entry which is preliminary data.</text>
</comment>
<name>A0A7J7CB59_TRIWF</name>
<evidence type="ECO:0008006" key="3">
    <source>
        <dbReference type="Google" id="ProtNLM"/>
    </source>
</evidence>
<dbReference type="InterPro" id="IPR027417">
    <property type="entry name" value="P-loop_NTPase"/>
</dbReference>
<dbReference type="EMBL" id="JAAARO010000018">
    <property type="protein sequence ID" value="KAF5731349.1"/>
    <property type="molecule type" value="Genomic_DNA"/>
</dbReference>
<dbReference type="PANTHER" id="PTHR37807">
    <property type="entry name" value="OS07G0160300 PROTEIN"/>
    <property type="match status" value="1"/>
</dbReference>
<dbReference type="SUPFAM" id="SSF52540">
    <property type="entry name" value="P-loop containing nucleoside triphosphate hydrolases"/>
    <property type="match status" value="1"/>
</dbReference>
<dbReference type="Gene3D" id="3.40.50.300">
    <property type="entry name" value="P-loop containing nucleotide triphosphate hydrolases"/>
    <property type="match status" value="1"/>
</dbReference>
<dbReference type="PANTHER" id="PTHR37807:SF3">
    <property type="entry name" value="OS07G0160300 PROTEIN"/>
    <property type="match status" value="1"/>
</dbReference>
<reference evidence="1 2" key="1">
    <citation type="journal article" date="2020" name="Nat. Commun.">
        <title>Genome of Tripterygium wilfordii and identification of cytochrome P450 involved in triptolide biosynthesis.</title>
        <authorList>
            <person name="Tu L."/>
            <person name="Su P."/>
            <person name="Zhang Z."/>
            <person name="Gao L."/>
            <person name="Wang J."/>
            <person name="Hu T."/>
            <person name="Zhou J."/>
            <person name="Zhang Y."/>
            <person name="Zhao Y."/>
            <person name="Liu Y."/>
            <person name="Song Y."/>
            <person name="Tong Y."/>
            <person name="Lu Y."/>
            <person name="Yang J."/>
            <person name="Xu C."/>
            <person name="Jia M."/>
            <person name="Peters R.J."/>
            <person name="Huang L."/>
            <person name="Gao W."/>
        </authorList>
    </citation>
    <scope>NUCLEOTIDE SEQUENCE [LARGE SCALE GENOMIC DNA]</scope>
    <source>
        <strain evidence="2">cv. XIE 37</strain>
        <tissue evidence="1">Leaf</tissue>
    </source>
</reference>
<accession>A0A7J7CB59</accession>
<protein>
    <recommendedName>
        <fullName evidence="3">P-loop containing nucleoside triphosphate hydrolases superfamily protein</fullName>
    </recommendedName>
</protein>
<organism evidence="1 2">
    <name type="scientific">Tripterygium wilfordii</name>
    <name type="common">Thunder God vine</name>
    <dbReference type="NCBI Taxonomy" id="458696"/>
    <lineage>
        <taxon>Eukaryota</taxon>
        <taxon>Viridiplantae</taxon>
        <taxon>Streptophyta</taxon>
        <taxon>Embryophyta</taxon>
        <taxon>Tracheophyta</taxon>
        <taxon>Spermatophyta</taxon>
        <taxon>Magnoliopsida</taxon>
        <taxon>eudicotyledons</taxon>
        <taxon>Gunneridae</taxon>
        <taxon>Pentapetalae</taxon>
        <taxon>rosids</taxon>
        <taxon>fabids</taxon>
        <taxon>Celastrales</taxon>
        <taxon>Celastraceae</taxon>
        <taxon>Tripterygium</taxon>
    </lineage>
</organism>
<evidence type="ECO:0000313" key="1">
    <source>
        <dbReference type="EMBL" id="KAF5731349.1"/>
    </source>
</evidence>
<gene>
    <name evidence="1" type="ORF">HS088_TW18G00026</name>
</gene>
<keyword evidence="2" id="KW-1185">Reference proteome</keyword>
<dbReference type="Proteomes" id="UP000593562">
    <property type="component" value="Unassembled WGS sequence"/>
</dbReference>
<dbReference type="Pfam" id="PF13671">
    <property type="entry name" value="AAA_33"/>
    <property type="match status" value="1"/>
</dbReference>
<sequence length="203" mass="22356">MAREEATKTQLIIAMKGHPGTGKTTLARSLAQTLKIPLIDKDDVRDSTFSVEATLLNHISPATASQLLNDLSYAAIWQLISTQLQLRLSVVVDSPLSRKAHLDKLIQLASCTGARVVVVECKPSDHCEWRVRLERRAAGDRSSWHKPSTWRDLERLIEGYDGCTEYDVGDVPKLVVDTVAAGTVEEHLADVVEFIRCHGGACV</sequence>
<evidence type="ECO:0000313" key="2">
    <source>
        <dbReference type="Proteomes" id="UP000593562"/>
    </source>
</evidence>
<dbReference type="AlphaFoldDB" id="A0A7J7CB59"/>
<proteinExistence type="predicted"/>
<dbReference type="InParanoid" id="A0A7J7CB59"/>
<dbReference type="OrthoDB" id="342190at2759"/>